<dbReference type="EMBL" id="LR862145">
    <property type="protein sequence ID" value="CAD1825554.1"/>
    <property type="molecule type" value="Genomic_DNA"/>
</dbReference>
<feature type="compositionally biased region" description="Basic and acidic residues" evidence="1">
    <location>
        <begin position="108"/>
        <end position="117"/>
    </location>
</feature>
<sequence length="226" mass="24422">MAAGGKKSGDLYDVLGLKKECSDADLRIAYKKLAMRWHPDKFSASGNAKRVEEAKEKFQQIQGAYSVLSDSSKRFLYDVGAYDSDDNDDDNGMEEFLGEMAQMMSQTKPRERQRDVRGAAAAVRGDVPERPGLRIRPRRDPRFQRPRSRLVVVDVPPGPTSSSSNGGSSGNKRDSSAMSSGKARTDGFNPSSNAFCFGINDSGGGGGNGGGSSKRRNGRKQKVSST</sequence>
<dbReference type="PROSITE" id="PS50076">
    <property type="entry name" value="DNAJ_2"/>
    <property type="match status" value="1"/>
</dbReference>
<feature type="compositionally biased region" description="Gly residues" evidence="1">
    <location>
        <begin position="201"/>
        <end position="212"/>
    </location>
</feature>
<feature type="domain" description="J" evidence="2">
    <location>
        <begin position="10"/>
        <end position="81"/>
    </location>
</feature>
<feature type="compositionally biased region" description="Basic and acidic residues" evidence="1">
    <location>
        <begin position="126"/>
        <end position="143"/>
    </location>
</feature>
<reference evidence="3" key="1">
    <citation type="submission" date="2020-07" db="EMBL/GenBank/DDBJ databases">
        <authorList>
            <person name="Lin J."/>
        </authorList>
    </citation>
    <scope>NUCLEOTIDE SEQUENCE</scope>
</reference>
<accession>A0A6V7P4I2</accession>
<dbReference type="PANTHER" id="PTHR44743">
    <property type="entry name" value="PUTATIVE, EXPRESSED-RELATED"/>
    <property type="match status" value="1"/>
</dbReference>
<dbReference type="SUPFAM" id="SSF46565">
    <property type="entry name" value="Chaperone J-domain"/>
    <property type="match status" value="1"/>
</dbReference>
<name>A0A6V7P4I2_ANACO</name>
<dbReference type="Pfam" id="PF00226">
    <property type="entry name" value="DnaJ"/>
    <property type="match status" value="1"/>
</dbReference>
<feature type="compositionally biased region" description="Basic residues" evidence="1">
    <location>
        <begin position="213"/>
        <end position="226"/>
    </location>
</feature>
<dbReference type="PANTHER" id="PTHR44743:SF5">
    <property type="entry name" value="CHAPERONE DNAJ-DOMAIN SUPERFAMILY PROTEIN"/>
    <property type="match status" value="1"/>
</dbReference>
<proteinExistence type="predicted"/>
<dbReference type="GO" id="GO:0005783">
    <property type="term" value="C:endoplasmic reticulum"/>
    <property type="evidence" value="ECO:0007669"/>
    <property type="project" value="UniProtKB-ARBA"/>
</dbReference>
<dbReference type="Gene3D" id="1.10.287.110">
    <property type="entry name" value="DnaJ domain"/>
    <property type="match status" value="1"/>
</dbReference>
<dbReference type="PRINTS" id="PR00625">
    <property type="entry name" value="JDOMAIN"/>
</dbReference>
<organism evidence="3">
    <name type="scientific">Ananas comosus var. bracteatus</name>
    <name type="common">red pineapple</name>
    <dbReference type="NCBI Taxonomy" id="296719"/>
    <lineage>
        <taxon>Eukaryota</taxon>
        <taxon>Viridiplantae</taxon>
        <taxon>Streptophyta</taxon>
        <taxon>Embryophyta</taxon>
        <taxon>Tracheophyta</taxon>
        <taxon>Spermatophyta</taxon>
        <taxon>Magnoliopsida</taxon>
        <taxon>Liliopsida</taxon>
        <taxon>Poales</taxon>
        <taxon>Bromeliaceae</taxon>
        <taxon>Bromelioideae</taxon>
        <taxon>Ananas</taxon>
    </lineage>
</organism>
<evidence type="ECO:0000256" key="1">
    <source>
        <dbReference type="SAM" id="MobiDB-lite"/>
    </source>
</evidence>
<dbReference type="CDD" id="cd06257">
    <property type="entry name" value="DnaJ"/>
    <property type="match status" value="1"/>
</dbReference>
<dbReference type="SMART" id="SM00271">
    <property type="entry name" value="DnaJ"/>
    <property type="match status" value="1"/>
</dbReference>
<dbReference type="InterPro" id="IPR001623">
    <property type="entry name" value="DnaJ_domain"/>
</dbReference>
<gene>
    <name evidence="3" type="ORF">CB5_LOCUS8765</name>
</gene>
<evidence type="ECO:0000259" key="2">
    <source>
        <dbReference type="PROSITE" id="PS50076"/>
    </source>
</evidence>
<dbReference type="InterPro" id="IPR036869">
    <property type="entry name" value="J_dom_sf"/>
</dbReference>
<feature type="region of interest" description="Disordered" evidence="1">
    <location>
        <begin position="99"/>
        <end position="226"/>
    </location>
</feature>
<dbReference type="AlphaFoldDB" id="A0A6V7P4I2"/>
<protein>
    <recommendedName>
        <fullName evidence="2">J domain-containing protein</fullName>
    </recommendedName>
</protein>
<evidence type="ECO:0000313" key="3">
    <source>
        <dbReference type="EMBL" id="CAD1825554.1"/>
    </source>
</evidence>